<feature type="coiled-coil region" evidence="1">
    <location>
        <begin position="39"/>
        <end position="66"/>
    </location>
</feature>
<dbReference type="EMBL" id="CADEAL010001677">
    <property type="protein sequence ID" value="CAB1434602.1"/>
    <property type="molecule type" value="Genomic_DNA"/>
</dbReference>
<evidence type="ECO:0000313" key="3">
    <source>
        <dbReference type="EMBL" id="CAB1434602.1"/>
    </source>
</evidence>
<evidence type="ECO:0000256" key="2">
    <source>
        <dbReference type="SAM" id="MobiDB-lite"/>
    </source>
</evidence>
<feature type="compositionally biased region" description="Acidic residues" evidence="2">
    <location>
        <begin position="289"/>
        <end position="349"/>
    </location>
</feature>
<organism evidence="3 4">
    <name type="scientific">Pleuronectes platessa</name>
    <name type="common">European plaice</name>
    <dbReference type="NCBI Taxonomy" id="8262"/>
    <lineage>
        <taxon>Eukaryota</taxon>
        <taxon>Metazoa</taxon>
        <taxon>Chordata</taxon>
        <taxon>Craniata</taxon>
        <taxon>Vertebrata</taxon>
        <taxon>Euteleostomi</taxon>
        <taxon>Actinopterygii</taxon>
        <taxon>Neopterygii</taxon>
        <taxon>Teleostei</taxon>
        <taxon>Neoteleostei</taxon>
        <taxon>Acanthomorphata</taxon>
        <taxon>Carangaria</taxon>
        <taxon>Pleuronectiformes</taxon>
        <taxon>Pleuronectoidei</taxon>
        <taxon>Pleuronectidae</taxon>
        <taxon>Pleuronectes</taxon>
    </lineage>
</organism>
<feature type="compositionally biased region" description="Basic and acidic residues" evidence="2">
    <location>
        <begin position="145"/>
        <end position="160"/>
    </location>
</feature>
<feature type="compositionally biased region" description="Acidic residues" evidence="2">
    <location>
        <begin position="181"/>
        <end position="281"/>
    </location>
</feature>
<evidence type="ECO:0000313" key="4">
    <source>
        <dbReference type="Proteomes" id="UP001153269"/>
    </source>
</evidence>
<name>A0A9N7YRC4_PLEPL</name>
<feature type="region of interest" description="Disordered" evidence="2">
    <location>
        <begin position="130"/>
        <end position="371"/>
    </location>
</feature>
<keyword evidence="1" id="KW-0175">Coiled coil</keyword>
<keyword evidence="4" id="KW-1185">Reference proteome</keyword>
<feature type="compositionally biased region" description="Acidic residues" evidence="2">
    <location>
        <begin position="161"/>
        <end position="172"/>
    </location>
</feature>
<gene>
    <name evidence="3" type="ORF">PLEPLA_LOCUS22652</name>
</gene>
<dbReference type="Proteomes" id="UP001153269">
    <property type="component" value="Unassembled WGS sequence"/>
</dbReference>
<accession>A0A9N7YRC4</accession>
<evidence type="ECO:0000256" key="1">
    <source>
        <dbReference type="SAM" id="Coils"/>
    </source>
</evidence>
<proteinExistence type="predicted"/>
<comment type="caution">
    <text evidence="3">The sequence shown here is derived from an EMBL/GenBank/DDBJ whole genome shotgun (WGS) entry which is preliminary data.</text>
</comment>
<dbReference type="AlphaFoldDB" id="A0A9N7YRC4"/>
<protein>
    <submittedName>
        <fullName evidence="3">Uncharacterized protein</fullName>
    </submittedName>
</protein>
<reference evidence="3" key="1">
    <citation type="submission" date="2020-03" db="EMBL/GenBank/DDBJ databases">
        <authorList>
            <person name="Weist P."/>
        </authorList>
    </citation>
    <scope>NUCLEOTIDE SEQUENCE</scope>
</reference>
<sequence>MTTWNRLPRTYQDHLLQSRGEISIIRSKNFLGVEISPHVKKLQQDLQRMEAKYEVEKAEKEMLQIILKPITIGYKYLPYIEEMLEKSQFKEKAEILQLVVSQQRTIIDEKNQTILCLNKKITELEDRNKQLKQSASFPSPPAKTHPLDFDQEKVSDHEMDSESTDSSVDDSESLCFKPDVLGEESEVSDEEPEDSGEDSEISDEESEDSGEESEVSDEEQEVSDEEPEDSEVSDEEQEVSDEEPEDSKEDSEVSDEEPEDSGEDSEISDEESEVSDEESEVSDEKQEVSDEEPEDSGEDSEVSDEESEVSDEESEVSDEESDSGEESEVSDEESDSGEESEVSDEEPEVSVEKTPLRGMRRVPSSSISSRFHRLLEDLDLSDMMPASGGKS</sequence>